<sequence length="90" mass="10297">MPVYEYSCSNGCENYEVWRSIDERQKETNCPSCTAEGVRVFTPVMSLSGPLRLKQEQSGPRLVRKETKEPAGKQRLKESGTRPWMLNRGC</sequence>
<feature type="compositionally biased region" description="Basic and acidic residues" evidence="1">
    <location>
        <begin position="63"/>
        <end position="80"/>
    </location>
</feature>
<accession>A0ABU5SW22</accession>
<feature type="domain" description="Putative regulatory protein FmdB zinc ribbon" evidence="2">
    <location>
        <begin position="1"/>
        <end position="42"/>
    </location>
</feature>
<evidence type="ECO:0000259" key="2">
    <source>
        <dbReference type="SMART" id="SM00834"/>
    </source>
</evidence>
<dbReference type="SMART" id="SM00834">
    <property type="entry name" value="CxxC_CXXC_SSSS"/>
    <property type="match status" value="1"/>
</dbReference>
<reference evidence="3 4" key="1">
    <citation type="submission" date="2023-12" db="EMBL/GenBank/DDBJ databases">
        <title>Baltic Sea Cyanobacteria.</title>
        <authorList>
            <person name="Delbaje E."/>
            <person name="Fewer D.P."/>
            <person name="Shishido T.K."/>
        </authorList>
    </citation>
    <scope>NUCLEOTIDE SEQUENCE [LARGE SCALE GENOMIC DNA]</scope>
    <source>
        <strain evidence="3 4">UHCC 0281</strain>
    </source>
</reference>
<dbReference type="InterPro" id="IPR013429">
    <property type="entry name" value="Regulatory_FmdB_Zinc_ribbon"/>
</dbReference>
<dbReference type="EMBL" id="JAYGHY010000025">
    <property type="protein sequence ID" value="MEA5442734.1"/>
    <property type="molecule type" value="Genomic_DNA"/>
</dbReference>
<gene>
    <name evidence="3" type="ORF">VB739_09240</name>
</gene>
<organism evidence="3 4">
    <name type="scientific">Cyanobium gracile UHCC 0281</name>
    <dbReference type="NCBI Taxonomy" id="3110309"/>
    <lineage>
        <taxon>Bacteria</taxon>
        <taxon>Bacillati</taxon>
        <taxon>Cyanobacteriota</taxon>
        <taxon>Cyanophyceae</taxon>
        <taxon>Synechococcales</taxon>
        <taxon>Prochlorococcaceae</taxon>
        <taxon>Cyanobium</taxon>
    </lineage>
</organism>
<proteinExistence type="predicted"/>
<evidence type="ECO:0000256" key="1">
    <source>
        <dbReference type="SAM" id="MobiDB-lite"/>
    </source>
</evidence>
<keyword evidence="4" id="KW-1185">Reference proteome</keyword>
<dbReference type="Pfam" id="PF09723">
    <property type="entry name" value="Zn_ribbon_8"/>
    <property type="match status" value="1"/>
</dbReference>
<protein>
    <submittedName>
        <fullName evidence="3">FmdB family zinc ribbon protein</fullName>
    </submittedName>
</protein>
<name>A0ABU5SW22_9CYAN</name>
<dbReference type="NCBIfam" id="TIGR02605">
    <property type="entry name" value="CxxC_CxxC_SSSS"/>
    <property type="match status" value="1"/>
</dbReference>
<dbReference type="Proteomes" id="UP001302329">
    <property type="component" value="Unassembled WGS sequence"/>
</dbReference>
<feature type="region of interest" description="Disordered" evidence="1">
    <location>
        <begin position="55"/>
        <end position="80"/>
    </location>
</feature>
<evidence type="ECO:0000313" key="3">
    <source>
        <dbReference type="EMBL" id="MEA5442734.1"/>
    </source>
</evidence>
<evidence type="ECO:0000313" key="4">
    <source>
        <dbReference type="Proteomes" id="UP001302329"/>
    </source>
</evidence>
<dbReference type="RefSeq" id="WP_323356781.1">
    <property type="nucleotide sequence ID" value="NZ_JAYGHY010000025.1"/>
</dbReference>
<comment type="caution">
    <text evidence="3">The sequence shown here is derived from an EMBL/GenBank/DDBJ whole genome shotgun (WGS) entry which is preliminary data.</text>
</comment>